<keyword evidence="3" id="KW-1185">Reference proteome</keyword>
<protein>
    <recommendedName>
        <fullName evidence="1">DUF5672 domain-containing protein</fullName>
    </recommendedName>
</protein>
<evidence type="ECO:0000259" key="1">
    <source>
        <dbReference type="Pfam" id="PF18922"/>
    </source>
</evidence>
<accession>A0A6I2V0E7</accession>
<dbReference type="InterPro" id="IPR029044">
    <property type="entry name" value="Nucleotide-diphossugar_trans"/>
</dbReference>
<dbReference type="SUPFAM" id="SSF53448">
    <property type="entry name" value="Nucleotide-diphospho-sugar transferases"/>
    <property type="match status" value="1"/>
</dbReference>
<gene>
    <name evidence="2" type="ORF">FYJ78_07385</name>
</gene>
<organism evidence="2 3">
    <name type="scientific">Selenomonas montiformis</name>
    <dbReference type="NCBI Taxonomy" id="2652285"/>
    <lineage>
        <taxon>Bacteria</taxon>
        <taxon>Bacillati</taxon>
        <taxon>Bacillota</taxon>
        <taxon>Negativicutes</taxon>
        <taxon>Selenomonadales</taxon>
        <taxon>Selenomonadaceae</taxon>
        <taxon>Selenomonas</taxon>
    </lineage>
</organism>
<dbReference type="EMBL" id="VUNL01000007">
    <property type="protein sequence ID" value="MSV25006.1"/>
    <property type="molecule type" value="Genomic_DNA"/>
</dbReference>
<evidence type="ECO:0000313" key="3">
    <source>
        <dbReference type="Proteomes" id="UP000430222"/>
    </source>
</evidence>
<comment type="caution">
    <text evidence="2">The sequence shown here is derived from an EMBL/GenBank/DDBJ whole genome shotgun (WGS) entry which is preliminary data.</text>
</comment>
<sequence length="1001" mass="115605">MSVVITIPIYRETLSITEKVSLQQLKRILGHYPCVFVAPESLEFDYEGLEDGIAVERFPNHYFTSITSYSQLLLTEKYYMRFAAYDYLLIYQLDAFVFSDRLQEFCDLGYDYIGAPIAPSNPTWHAIGARVGNGGLSLRKITAARQALRRWEQLPEERQRIFQDIFLQVEDAFWGWCGVQSDFDFQCAPIAVALQFAVQEEVQRCYRRIEAGTLQPFGCHGWNESHVAFWQRKIEACGHELTGSACIDGKSRRRADLETYWQKRQYMDMARLWGALRQHRYTEMTILLLTWLERYPVGDKVWVGCGEELQYIWRCCRQQRLSQPDALAALETLEQVLDEALYRALQVGEGQEFLPWLMESLQPLIAQSKTVAAEQLCQQIEEIRWQQWEAKAQYAEPAPAEIKHHHIAAIGMVKNEMDIIESFVRHTLSFADELLLIDHQSSDKTAEILRSLQQEGLPLTVHTSRRVEYAQAEMTTELLYEAINQHGADLVIPLDADEFLVGTKAGKSVREYLEELDSSCIYKLPWRRYSPYQPEVRREEFMLSRPVLGDIYRDTGNKCIIGAKAVLDHKLQLVQGNHYLYYVKDGQMFGMDMLDCQTLELAHFYWRSSEQFQTKIAVSWPNLVSKYSLAAVGGGGYRLFHQRLMKREEIHPSEFLKRANMVDLRPLVQPQKLRYSQQVTPDPQANLMQASVLLAERLKEQQILASKIWVTTIVPYQGNLEEFRSRLQQTARQDYPCLQILIPCVKQANSDDLVKIQQCCRRHLPEKLSWQVLTDSPAEDVFTQLSSNAKGDFIHWHLPGTEMADNFMLRMVAGIAEQNLPISLLVSDGPEDYRNELPYITIHPIDNTQIVRCAAFWQRLVEIGKYPAGGLTGSLMARRLLDACGWLRQAFLPPEGYFLPFTAWKILLTAGNTQLVGVITECYAWPEEKEPPLEALVMHQLEWHELLQLAKKDWPAETWRETVNYYCRNGERLLSRAIAEGIDTAAPLWQHYQQTLLQILG</sequence>
<dbReference type="AlphaFoldDB" id="A0A6I2V0E7"/>
<feature type="domain" description="DUF5672" evidence="1">
    <location>
        <begin position="53"/>
        <end position="220"/>
    </location>
</feature>
<dbReference type="CDD" id="cd00761">
    <property type="entry name" value="Glyco_tranf_GTA_type"/>
    <property type="match status" value="1"/>
</dbReference>
<dbReference type="Pfam" id="PF18922">
    <property type="entry name" value="DUF5672"/>
    <property type="match status" value="1"/>
</dbReference>
<dbReference type="InterPro" id="IPR043729">
    <property type="entry name" value="DUF5672"/>
</dbReference>
<dbReference type="Proteomes" id="UP000430222">
    <property type="component" value="Unassembled WGS sequence"/>
</dbReference>
<evidence type="ECO:0000313" key="2">
    <source>
        <dbReference type="EMBL" id="MSV25006.1"/>
    </source>
</evidence>
<proteinExistence type="predicted"/>
<dbReference type="Pfam" id="PF13704">
    <property type="entry name" value="Glyco_tranf_2_4"/>
    <property type="match status" value="1"/>
</dbReference>
<reference evidence="2 3" key="1">
    <citation type="submission" date="2019-08" db="EMBL/GenBank/DDBJ databases">
        <title>In-depth cultivation of the pig gut microbiome towards novel bacterial diversity and tailored functional studies.</title>
        <authorList>
            <person name="Wylensek D."/>
            <person name="Hitch T.C.A."/>
            <person name="Clavel T."/>
        </authorList>
    </citation>
    <scope>NUCLEOTIDE SEQUENCE [LARGE SCALE GENOMIC DNA]</scope>
    <source>
        <strain evidence="3">WCA-380-WT-3B3</strain>
    </source>
</reference>
<dbReference type="RefSeq" id="WP_154620780.1">
    <property type="nucleotide sequence ID" value="NZ_VUNL01000007.1"/>
</dbReference>
<name>A0A6I2V0E7_9FIRM</name>